<keyword evidence="6" id="KW-0862">Zinc</keyword>
<comment type="catalytic activity">
    <reaction evidence="7">
        <text>adenosine + H2O + H(+) = inosine + NH4(+)</text>
        <dbReference type="Rhea" id="RHEA:24408"/>
        <dbReference type="ChEBI" id="CHEBI:15377"/>
        <dbReference type="ChEBI" id="CHEBI:15378"/>
        <dbReference type="ChEBI" id="CHEBI:16335"/>
        <dbReference type="ChEBI" id="CHEBI:17596"/>
        <dbReference type="ChEBI" id="CHEBI:28938"/>
        <dbReference type="EC" id="3.5.4.4"/>
    </reaction>
    <physiologicalReaction direction="left-to-right" evidence="7">
        <dbReference type="Rhea" id="RHEA:24409"/>
    </physiologicalReaction>
</comment>
<evidence type="ECO:0000256" key="9">
    <source>
        <dbReference type="ARBA" id="ARBA00049893"/>
    </source>
</evidence>
<sequence length="249" mass="26603">MPTELPLVVPDWPAPSRVRAFSTTRDGGMSRPPWQSLNLALHVGDAPSDVEHNRQRLASALGVDAPAIGWLNQVHGTDVVELPCKGVAPSADASMTSVPGAVCAIMTADCLPVLFCDRRGTQVAAAHAGWRGLCDGVLDQVVGRFQASPDELMAWLGPAIGPDRFEVGPEVRDAFLATNPLADVAFHPSAARPGHFMADLYQLARIRLTSLGVESIHGAPCCTVSDPARFYSYRRDGQTGRMASLIWLA</sequence>
<dbReference type="InterPro" id="IPR003730">
    <property type="entry name" value="Cu_polyphenol_OxRdtase"/>
</dbReference>
<dbReference type="InterPro" id="IPR011324">
    <property type="entry name" value="Cytotoxic_necrot_fac-like_cat"/>
</dbReference>
<dbReference type="EMBL" id="CP071247">
    <property type="protein sequence ID" value="QSP96497.1"/>
    <property type="molecule type" value="Genomic_DNA"/>
</dbReference>
<evidence type="ECO:0000313" key="12">
    <source>
        <dbReference type="Proteomes" id="UP000663555"/>
    </source>
</evidence>
<dbReference type="Proteomes" id="UP000663555">
    <property type="component" value="Chromosome"/>
</dbReference>
<evidence type="ECO:0000256" key="4">
    <source>
        <dbReference type="ARBA" id="ARBA00022723"/>
    </source>
</evidence>
<evidence type="ECO:0000256" key="1">
    <source>
        <dbReference type="ARBA" id="ARBA00000553"/>
    </source>
</evidence>
<comment type="catalytic activity">
    <reaction evidence="9">
        <text>S-methyl-5'-thioadenosine + phosphate = 5-(methylsulfanyl)-alpha-D-ribose 1-phosphate + adenine</text>
        <dbReference type="Rhea" id="RHEA:11852"/>
        <dbReference type="ChEBI" id="CHEBI:16708"/>
        <dbReference type="ChEBI" id="CHEBI:17509"/>
        <dbReference type="ChEBI" id="CHEBI:43474"/>
        <dbReference type="ChEBI" id="CHEBI:58533"/>
        <dbReference type="EC" id="2.4.2.28"/>
    </reaction>
    <physiologicalReaction direction="left-to-right" evidence="9">
        <dbReference type="Rhea" id="RHEA:11853"/>
    </physiologicalReaction>
</comment>
<keyword evidence="12" id="KW-1185">Reference proteome</keyword>
<evidence type="ECO:0000313" key="11">
    <source>
        <dbReference type="EMBL" id="QSP96497.1"/>
    </source>
</evidence>
<evidence type="ECO:0000256" key="3">
    <source>
        <dbReference type="ARBA" id="ARBA00022679"/>
    </source>
</evidence>
<accession>A0ABX7MYG8</accession>
<dbReference type="Pfam" id="PF02578">
    <property type="entry name" value="Cu-oxidase_4"/>
    <property type="match status" value="1"/>
</dbReference>
<comment type="catalytic activity">
    <reaction evidence="1">
        <text>inosine + phosphate = alpha-D-ribose 1-phosphate + hypoxanthine</text>
        <dbReference type="Rhea" id="RHEA:27646"/>
        <dbReference type="ChEBI" id="CHEBI:17368"/>
        <dbReference type="ChEBI" id="CHEBI:17596"/>
        <dbReference type="ChEBI" id="CHEBI:43474"/>
        <dbReference type="ChEBI" id="CHEBI:57720"/>
        <dbReference type="EC" id="2.4.2.1"/>
    </reaction>
    <physiologicalReaction direction="left-to-right" evidence="1">
        <dbReference type="Rhea" id="RHEA:27647"/>
    </physiologicalReaction>
</comment>
<gene>
    <name evidence="11" type="primary">pgeF</name>
    <name evidence="11" type="ORF">LPB19_07035</name>
</gene>
<reference evidence="11 12" key="1">
    <citation type="submission" date="2021-03" db="EMBL/GenBank/DDBJ databases">
        <title>Genome sequencing of Marinobacter sp. LPB0319.</title>
        <authorList>
            <person name="Kim J."/>
        </authorList>
    </citation>
    <scope>NUCLEOTIDE SEQUENCE [LARGE SCALE GENOMIC DNA]</scope>
    <source>
        <strain evidence="11 12">LPB0319</strain>
    </source>
</reference>
<evidence type="ECO:0000256" key="7">
    <source>
        <dbReference type="ARBA" id="ARBA00047989"/>
    </source>
</evidence>
<evidence type="ECO:0000256" key="6">
    <source>
        <dbReference type="ARBA" id="ARBA00022833"/>
    </source>
</evidence>
<keyword evidence="3" id="KW-0808">Transferase</keyword>
<name>A0ABX7MYG8_9GAMM</name>
<dbReference type="NCBIfam" id="TIGR00726">
    <property type="entry name" value="peptidoglycan editing factor PgeF"/>
    <property type="match status" value="1"/>
</dbReference>
<protein>
    <recommendedName>
        <fullName evidence="10">Purine nucleoside phosphorylase</fullName>
    </recommendedName>
</protein>
<dbReference type="CDD" id="cd16833">
    <property type="entry name" value="YfiH"/>
    <property type="match status" value="1"/>
</dbReference>
<dbReference type="Gene3D" id="3.60.140.10">
    <property type="entry name" value="CNF1/YfiH-like putative cysteine hydrolases"/>
    <property type="match status" value="1"/>
</dbReference>
<dbReference type="PANTHER" id="PTHR30616">
    <property type="entry name" value="UNCHARACTERIZED PROTEIN YFIH"/>
    <property type="match status" value="1"/>
</dbReference>
<proteinExistence type="inferred from homology"/>
<keyword evidence="5" id="KW-0378">Hydrolase</keyword>
<evidence type="ECO:0000256" key="5">
    <source>
        <dbReference type="ARBA" id="ARBA00022801"/>
    </source>
</evidence>
<evidence type="ECO:0000256" key="8">
    <source>
        <dbReference type="ARBA" id="ARBA00048968"/>
    </source>
</evidence>
<comment type="similarity">
    <text evidence="2 10">Belongs to the purine nucleoside phosphorylase YfiH/LACC1 family.</text>
</comment>
<dbReference type="InterPro" id="IPR038371">
    <property type="entry name" value="Cu_polyphenol_OxRdtase_sf"/>
</dbReference>
<dbReference type="PANTHER" id="PTHR30616:SF2">
    <property type="entry name" value="PURINE NUCLEOSIDE PHOSPHORYLASE LACC1"/>
    <property type="match status" value="1"/>
</dbReference>
<comment type="catalytic activity">
    <reaction evidence="8">
        <text>adenosine + phosphate = alpha-D-ribose 1-phosphate + adenine</text>
        <dbReference type="Rhea" id="RHEA:27642"/>
        <dbReference type="ChEBI" id="CHEBI:16335"/>
        <dbReference type="ChEBI" id="CHEBI:16708"/>
        <dbReference type="ChEBI" id="CHEBI:43474"/>
        <dbReference type="ChEBI" id="CHEBI:57720"/>
        <dbReference type="EC" id="2.4.2.1"/>
    </reaction>
    <physiologicalReaction direction="left-to-right" evidence="8">
        <dbReference type="Rhea" id="RHEA:27643"/>
    </physiologicalReaction>
</comment>
<dbReference type="SUPFAM" id="SSF64438">
    <property type="entry name" value="CNF1/YfiH-like putative cysteine hydrolases"/>
    <property type="match status" value="1"/>
</dbReference>
<evidence type="ECO:0000256" key="2">
    <source>
        <dbReference type="ARBA" id="ARBA00007353"/>
    </source>
</evidence>
<keyword evidence="4" id="KW-0479">Metal-binding</keyword>
<evidence type="ECO:0000256" key="10">
    <source>
        <dbReference type="RuleBase" id="RU361274"/>
    </source>
</evidence>
<organism evidence="11 12">
    <name type="scientific">Marinobacter salinisoli</name>
    <dbReference type="NCBI Taxonomy" id="2769486"/>
    <lineage>
        <taxon>Bacteria</taxon>
        <taxon>Pseudomonadati</taxon>
        <taxon>Pseudomonadota</taxon>
        <taxon>Gammaproteobacteria</taxon>
        <taxon>Pseudomonadales</taxon>
        <taxon>Marinobacteraceae</taxon>
        <taxon>Marinobacter</taxon>
    </lineage>
</organism>